<dbReference type="GO" id="GO:0005524">
    <property type="term" value="F:ATP binding"/>
    <property type="evidence" value="ECO:0007669"/>
    <property type="project" value="UniProtKB-KW"/>
</dbReference>
<evidence type="ECO:0000256" key="2">
    <source>
        <dbReference type="ARBA" id="ARBA00022741"/>
    </source>
</evidence>
<evidence type="ECO:0000256" key="6">
    <source>
        <dbReference type="ARBA" id="ARBA00022839"/>
    </source>
</evidence>
<dbReference type="InterPro" id="IPR027417">
    <property type="entry name" value="P-loop_NTPase"/>
</dbReference>
<dbReference type="Gene3D" id="3.40.50.300">
    <property type="entry name" value="P-loop containing nucleotide triphosphate hydrolases"/>
    <property type="match status" value="2"/>
</dbReference>
<proteinExistence type="predicted"/>
<dbReference type="CDD" id="cd18808">
    <property type="entry name" value="SF1_C_Upf1"/>
    <property type="match status" value="1"/>
</dbReference>
<keyword evidence="2" id="KW-0547">Nucleotide-binding</keyword>
<dbReference type="Pfam" id="PF13087">
    <property type="entry name" value="AAA_12"/>
    <property type="match status" value="1"/>
</dbReference>
<dbReference type="CDD" id="cd17934">
    <property type="entry name" value="DEXXQc_Upf1-like"/>
    <property type="match status" value="1"/>
</dbReference>
<evidence type="ECO:0000256" key="3">
    <source>
        <dbReference type="ARBA" id="ARBA00022763"/>
    </source>
</evidence>
<organism evidence="13 14">
    <name type="scientific">Janibacter melonis</name>
    <dbReference type="NCBI Taxonomy" id="262209"/>
    <lineage>
        <taxon>Bacteria</taxon>
        <taxon>Bacillati</taxon>
        <taxon>Actinomycetota</taxon>
        <taxon>Actinomycetes</taxon>
        <taxon>Micrococcales</taxon>
        <taxon>Intrasporangiaceae</taxon>
        <taxon>Janibacter</taxon>
    </lineage>
</organism>
<name>A0A650GET8_9MICO</name>
<protein>
    <submittedName>
        <fullName evidence="13">TM0106 family RecB-like putative nuclease</fullName>
    </submittedName>
</protein>
<reference evidence="13 14" key="1">
    <citation type="submission" date="2019-09" db="EMBL/GenBank/DDBJ databases">
        <title>Complete Genome Sequence of Janibacter melonis M714 with both human health impact and industrial applications.</title>
        <authorList>
            <person name="Jin M."/>
            <person name="Zhao Q.R."/>
        </authorList>
    </citation>
    <scope>NUCLEOTIDE SEQUENCE [LARGE SCALE GENOMIC DNA]</scope>
    <source>
        <strain evidence="13 14">M714</strain>
    </source>
</reference>
<dbReference type="RefSeq" id="WP_123092323.1">
    <property type="nucleotide sequence ID" value="NZ_CP044548.2"/>
</dbReference>
<evidence type="ECO:0000256" key="5">
    <source>
        <dbReference type="ARBA" id="ARBA00022806"/>
    </source>
</evidence>
<dbReference type="InterPro" id="IPR038720">
    <property type="entry name" value="YprB_RNase_H-like_dom"/>
</dbReference>
<dbReference type="GO" id="GO:0043139">
    <property type="term" value="F:5'-3' DNA helicase activity"/>
    <property type="evidence" value="ECO:0007669"/>
    <property type="project" value="TreeGrafter"/>
</dbReference>
<evidence type="ECO:0000313" key="14">
    <source>
        <dbReference type="Proteomes" id="UP000271708"/>
    </source>
</evidence>
<keyword evidence="7" id="KW-0067">ATP-binding</keyword>
<keyword evidence="8" id="KW-0234">DNA repair</keyword>
<feature type="compositionally biased region" description="Low complexity" evidence="9">
    <location>
        <begin position="862"/>
        <end position="872"/>
    </location>
</feature>
<dbReference type="Pfam" id="PF13482">
    <property type="entry name" value="RNase_H_2"/>
    <property type="match status" value="1"/>
</dbReference>
<keyword evidence="3" id="KW-0227">DNA damage</keyword>
<evidence type="ECO:0000313" key="13">
    <source>
        <dbReference type="EMBL" id="QGX08494.1"/>
    </source>
</evidence>
<dbReference type="InterPro" id="IPR041679">
    <property type="entry name" value="DNA2/NAM7-like_C"/>
</dbReference>
<dbReference type="InterPro" id="IPR019993">
    <property type="entry name" value="RecB_nuclease_TM0106_put"/>
</dbReference>
<dbReference type="Pfam" id="PF13604">
    <property type="entry name" value="AAA_30"/>
    <property type="match status" value="1"/>
</dbReference>
<feature type="domain" description="PD-(D/E)XK endonuclease-like" evidence="10">
    <location>
        <begin position="32"/>
        <end position="239"/>
    </location>
</feature>
<dbReference type="PANTHER" id="PTHR43788">
    <property type="entry name" value="DNA2/NAM7 HELICASE FAMILY MEMBER"/>
    <property type="match status" value="1"/>
</dbReference>
<feature type="domain" description="YprB ribonuclease H-like" evidence="12">
    <location>
        <begin position="331"/>
        <end position="524"/>
    </location>
</feature>
<evidence type="ECO:0000256" key="7">
    <source>
        <dbReference type="ARBA" id="ARBA00022840"/>
    </source>
</evidence>
<evidence type="ECO:0000256" key="8">
    <source>
        <dbReference type="ARBA" id="ARBA00023204"/>
    </source>
</evidence>
<dbReference type="Pfam" id="PF12705">
    <property type="entry name" value="PDDEXK_1"/>
    <property type="match status" value="1"/>
</dbReference>
<dbReference type="GO" id="GO:0004527">
    <property type="term" value="F:exonuclease activity"/>
    <property type="evidence" value="ECO:0007669"/>
    <property type="project" value="UniProtKB-KW"/>
</dbReference>
<dbReference type="InterPro" id="IPR050534">
    <property type="entry name" value="Coronavir_polyprotein_1ab"/>
</dbReference>
<evidence type="ECO:0000256" key="4">
    <source>
        <dbReference type="ARBA" id="ARBA00022801"/>
    </source>
</evidence>
<accession>A0A650GET8</accession>
<dbReference type="SUPFAM" id="SSF52540">
    <property type="entry name" value="P-loop containing nucleoside triphosphate hydrolases"/>
    <property type="match status" value="1"/>
</dbReference>
<keyword evidence="5" id="KW-0347">Helicase</keyword>
<dbReference type="KEGG" id="jme:EEW87_012585"/>
<dbReference type="NCBIfam" id="TIGR03491">
    <property type="entry name" value="TM0106 family RecB-like putative nuclease"/>
    <property type="match status" value="1"/>
</dbReference>
<evidence type="ECO:0000259" key="11">
    <source>
        <dbReference type="Pfam" id="PF13087"/>
    </source>
</evidence>
<dbReference type="GO" id="GO:0006281">
    <property type="term" value="P:DNA repair"/>
    <property type="evidence" value="ECO:0007669"/>
    <property type="project" value="UniProtKB-KW"/>
</dbReference>
<keyword evidence="6" id="KW-0269">Exonuclease</keyword>
<feature type="region of interest" description="Disordered" evidence="9">
    <location>
        <begin position="862"/>
        <end position="881"/>
    </location>
</feature>
<feature type="domain" description="DNA2/NAM7 helicase-like C-terminal" evidence="11">
    <location>
        <begin position="985"/>
        <end position="1158"/>
    </location>
</feature>
<dbReference type="PANTHER" id="PTHR43788:SF8">
    <property type="entry name" value="DNA-BINDING PROTEIN SMUBP-2"/>
    <property type="match status" value="1"/>
</dbReference>
<dbReference type="GeneID" id="59162012"/>
<evidence type="ECO:0000256" key="9">
    <source>
        <dbReference type="SAM" id="MobiDB-lite"/>
    </source>
</evidence>
<gene>
    <name evidence="13" type="ORF">EEW87_012585</name>
</gene>
<evidence type="ECO:0000256" key="1">
    <source>
        <dbReference type="ARBA" id="ARBA00022722"/>
    </source>
</evidence>
<dbReference type="AlphaFoldDB" id="A0A650GET8"/>
<keyword evidence="1" id="KW-0540">Nuclease</keyword>
<evidence type="ECO:0000259" key="12">
    <source>
        <dbReference type="Pfam" id="PF13482"/>
    </source>
</evidence>
<evidence type="ECO:0000259" key="10">
    <source>
        <dbReference type="Pfam" id="PF12705"/>
    </source>
</evidence>
<dbReference type="EMBL" id="CP044548">
    <property type="protein sequence ID" value="QGX08494.1"/>
    <property type="molecule type" value="Genomic_DNA"/>
</dbReference>
<sequence>MLLIDRDATGPDAPQHVVLSASDLRAATACEHALLAELDVRTGRSPEVRREVDPVVERAAELGTAHEQRHLAALSRAHPGAVRGATAPERTPAGYAAGMQQTLQLMADPAVRVIHQACVYDGDFLGFVDFLVREDDGSWVVVDAKLARSESVTALLQTGAYAEVLGAAVAALDGVGLAPFVRLVLGDDEVSDTRLADLLPVVRARRERLADVVGAHLRDDGPVRWGDERWEACLRCEHCTAELEARDDVLLVAGVHVEQHGQLLAAGVRTVADLADLPQGTVVPGMRPERLDALREQAQLQRVAAEGGDLPFAVHHPQGLAALRTESDGDVFFDFEGDPMWHVPGSGDWGLEYLFGCLWVEDGIERYRGFWAHDRVSERQALLDFLDWLQERRRTWPELHVYHYADYERAALLRLSARHAVGQEVVDGLLADGVLVDLYPVVRAAVRVGSSSYSIKRLEPLYMERGEDRDHEGVTGGADSIVEYHRYTQAVLDGDTALAASRLEDIRQYNEYDCLSTLRLRDWLLRQAREHRVEPQPGRAKPDPDTAVQPVNPLEVALRELAGETPPEQRTPQQQAVAMLSAAVQYHRREDKPYWWGHFDRLEAPPEQWARGTDVVVVREAETVTGWAQGTSGNPRRTVRVLGEGSGMRAGVGSKVLAVYGPDRPECLAKEDLPHGCRDMTVLAQEERVDPETGEVLLELVLVEVLPKDADPYDDLPIGLGPSAPPGTATIAAAIAEVGQGVLAAGGVGTGAGDDTTTPTLGRSALDLLLRRPPRLRDGSALPAGGTPITDIRDALLAMDDSYLAVQGPPGTGKTYVGSRVVRDLVLEHGWRVGVVAQSHAAVEHLLGCVVAAGVPRDQVGKAAQGGRAAQGEESSHTTLPKDGHAAFAAAHAAAGRGYVIGGTTWDLTNTKRIERRQLDLVVVDEAGQFALAPTIACSAAGARLLLLGDPQQLGQVSQGSHPEPVDRSALGWLLGDRATIPAEHGYFLATTWRMHPELTEHVSRLAYDDQLGSHEAVTTARSLEGVEPGLHVVEVDHLACRTSSPEEAAAVVDLVRSLAGRAWADEHGTRALTPGDVIVVTPYNHQVRTLRGILEAAGLAEVEVGTVDKFQGQEAPVAVLSMAASSAHDVSRGLRFVLDRHRLNVAISRGQHAAYVVLSPRLLDAAPRTPGELRSLGAFMGLVQAGSRRALAV</sequence>
<keyword evidence="4" id="KW-0378">Hydrolase</keyword>
<dbReference type="InterPro" id="IPR038726">
    <property type="entry name" value="PDDEXK_AddAB-type"/>
</dbReference>
<dbReference type="Proteomes" id="UP000271708">
    <property type="component" value="Chromosome"/>
</dbReference>
<dbReference type="InterPro" id="IPR047187">
    <property type="entry name" value="SF1_C_Upf1"/>
</dbReference>